<accession>A0A1U6IIU6</accession>
<reference evidence="2" key="1">
    <citation type="submission" date="2017-02" db="EMBL/GenBank/DDBJ databases">
        <authorList>
            <person name="Varghese N."/>
            <person name="Submissions S."/>
        </authorList>
    </citation>
    <scope>NUCLEOTIDE SEQUENCE [LARGE SCALE GENOMIC DNA]</scope>
    <source>
        <strain evidence="2">SM117</strain>
    </source>
</reference>
<evidence type="ECO:0000313" key="2">
    <source>
        <dbReference type="Proteomes" id="UP000190989"/>
    </source>
</evidence>
<name>A0A1U6IIU6_9SPHN</name>
<keyword evidence="2" id="KW-1185">Reference proteome</keyword>
<proteinExistence type="predicted"/>
<dbReference type="AlphaFoldDB" id="A0A1U6IIU6"/>
<dbReference type="EMBL" id="FVZE01000007">
    <property type="protein sequence ID" value="SLK07955.1"/>
    <property type="molecule type" value="Genomic_DNA"/>
</dbReference>
<gene>
    <name evidence="1" type="ORF">SAMN06295987_10793</name>
</gene>
<organism evidence="1 2">
    <name type="scientific">Novosphingobium mathurense</name>
    <dbReference type="NCBI Taxonomy" id="428990"/>
    <lineage>
        <taxon>Bacteria</taxon>
        <taxon>Pseudomonadati</taxon>
        <taxon>Pseudomonadota</taxon>
        <taxon>Alphaproteobacteria</taxon>
        <taxon>Sphingomonadales</taxon>
        <taxon>Sphingomonadaceae</taxon>
        <taxon>Novosphingobium</taxon>
    </lineage>
</organism>
<sequence>MTIDAVSISGSPGERTILTLEEQHGISISHDFHSNDTSHDKQVIACLKDALEMALNCSQGVFEDWQAVFGNFVIHP</sequence>
<evidence type="ECO:0000313" key="1">
    <source>
        <dbReference type="EMBL" id="SLK07955.1"/>
    </source>
</evidence>
<protein>
    <submittedName>
        <fullName evidence="1">Uncharacterized protein</fullName>
    </submittedName>
</protein>
<dbReference type="Proteomes" id="UP000190989">
    <property type="component" value="Unassembled WGS sequence"/>
</dbReference>